<evidence type="ECO:0000313" key="2">
    <source>
        <dbReference type="Proteomes" id="UP000003653"/>
    </source>
</evidence>
<organism evidence="1 2">
    <name type="scientific">Mycobacterium parascrofulaceum ATCC BAA-614</name>
    <dbReference type="NCBI Taxonomy" id="525368"/>
    <lineage>
        <taxon>Bacteria</taxon>
        <taxon>Bacillati</taxon>
        <taxon>Actinomycetota</taxon>
        <taxon>Actinomycetes</taxon>
        <taxon>Mycobacteriales</taxon>
        <taxon>Mycobacteriaceae</taxon>
        <taxon>Mycobacterium</taxon>
        <taxon>Mycobacterium simiae complex</taxon>
    </lineage>
</organism>
<dbReference type="EMBL" id="ADNV01000350">
    <property type="protein sequence ID" value="EFG74809.1"/>
    <property type="molecule type" value="Genomic_DNA"/>
</dbReference>
<comment type="caution">
    <text evidence="1">The sequence shown here is derived from an EMBL/GenBank/DDBJ whole genome shotgun (WGS) entry which is preliminary data.</text>
</comment>
<accession>D5PGF5</accession>
<keyword evidence="2" id="KW-1185">Reference proteome</keyword>
<dbReference type="Proteomes" id="UP000003653">
    <property type="component" value="Unassembled WGS sequence"/>
</dbReference>
<evidence type="ECO:0000313" key="1">
    <source>
        <dbReference type="EMBL" id="EFG74809.1"/>
    </source>
</evidence>
<dbReference type="eggNOG" id="ENOG5031WPM">
    <property type="taxonomic scope" value="Bacteria"/>
</dbReference>
<dbReference type="AlphaFoldDB" id="D5PGF5"/>
<reference evidence="1 2" key="1">
    <citation type="submission" date="2010-04" db="EMBL/GenBank/DDBJ databases">
        <authorList>
            <person name="Muzny D."/>
            <person name="Qin X."/>
            <person name="Deng J."/>
            <person name="Jiang H."/>
            <person name="Liu Y."/>
            <person name="Qu J."/>
            <person name="Song X.-Z."/>
            <person name="Zhang L."/>
            <person name="Thornton R."/>
            <person name="Coyle M."/>
            <person name="Francisco L."/>
            <person name="Jackson L."/>
            <person name="Javaid M."/>
            <person name="Korchina V."/>
            <person name="Kovar C."/>
            <person name="Mata R."/>
            <person name="Mathew T."/>
            <person name="Ngo R."/>
            <person name="Nguyen L."/>
            <person name="Nguyen N."/>
            <person name="Okwuonu G."/>
            <person name="Ongeri F."/>
            <person name="Pham C."/>
            <person name="Simmons D."/>
            <person name="Wilczek-Boney K."/>
            <person name="Hale W."/>
            <person name="Jakkamsetti A."/>
            <person name="Pham P."/>
            <person name="Ruth R."/>
            <person name="San Lucas F."/>
            <person name="Warren J."/>
            <person name="Zhang J."/>
            <person name="Zhao Z."/>
            <person name="Zhou C."/>
            <person name="Zhu D."/>
            <person name="Lee S."/>
            <person name="Bess C."/>
            <person name="Blankenburg K."/>
            <person name="Forbes L."/>
            <person name="Fu Q."/>
            <person name="Gubbala S."/>
            <person name="Hirani K."/>
            <person name="Jayaseelan J.C."/>
            <person name="Lara F."/>
            <person name="Munidasa M."/>
            <person name="Palculict T."/>
            <person name="Patil S."/>
            <person name="Pu L.-L."/>
            <person name="Saada N."/>
            <person name="Tang L."/>
            <person name="Weissenberger G."/>
            <person name="Zhu Y."/>
            <person name="Hemphill L."/>
            <person name="Shang Y."/>
            <person name="Youmans B."/>
            <person name="Ayvaz T."/>
            <person name="Ross M."/>
            <person name="Santibanez J."/>
            <person name="Aqrawi P."/>
            <person name="Gross S."/>
            <person name="Joshi V."/>
            <person name="Fowler G."/>
            <person name="Nazareth L."/>
            <person name="Reid J."/>
            <person name="Worley K."/>
            <person name="Petrosino J."/>
            <person name="Highlander S."/>
            <person name="Gibbs R."/>
        </authorList>
    </citation>
    <scope>NUCLEOTIDE SEQUENCE [LARGE SCALE GENOMIC DNA]</scope>
    <source>
        <strain evidence="1 2">ATCC BAA-614</strain>
    </source>
</reference>
<name>D5PGF5_9MYCO</name>
<protein>
    <submittedName>
        <fullName evidence="1">Uncharacterized protein</fullName>
    </submittedName>
</protein>
<gene>
    <name evidence="1" type="ORF">HMPREF0591_5249</name>
</gene>
<dbReference type="HOGENOM" id="CLU_1650290_0_0_11"/>
<proteinExistence type="predicted"/>
<sequence>MRYNCGMAPVMSRHASRERAKEAFELRASRHSWREVADRLGYRSVGAAQTAVARHVARERREPSATSVEAHKFAIETRTRAMSQRFAAAFRNGDDDTLVALNREIRANEVELAKLGGYYAPEQVDVNVTHDATAIIDRMESELLALVATRPPQNAISGNIIDADVEEITR</sequence>